<feature type="compositionally biased region" description="Polar residues" evidence="1">
    <location>
        <begin position="1"/>
        <end position="10"/>
    </location>
</feature>
<feature type="region of interest" description="Disordered" evidence="1">
    <location>
        <begin position="1"/>
        <end position="42"/>
    </location>
</feature>
<sequence>MSFTESTVFNGGSEKSRPRHLGMNSGEGTVENGTAGVSGYEQFRDQRIKENNERLQKLGILDLALKLKPKAATPKRSRVREIRLFRPKSTSPKALF</sequence>
<evidence type="ECO:0000256" key="1">
    <source>
        <dbReference type="SAM" id="MobiDB-lite"/>
    </source>
</evidence>
<protein>
    <submittedName>
        <fullName evidence="2">Zinc-finger domain of monoamine-oxidase A repressor R1</fullName>
    </submittedName>
</protein>
<dbReference type="EMBL" id="AP019304">
    <property type="protein sequence ID" value="BBH09498.1"/>
    <property type="molecule type" value="Genomic_DNA"/>
</dbReference>
<organism evidence="2">
    <name type="scientific">Prunus dulcis</name>
    <name type="common">Almond</name>
    <name type="synonym">Amygdalus dulcis</name>
    <dbReference type="NCBI Taxonomy" id="3755"/>
    <lineage>
        <taxon>Eukaryota</taxon>
        <taxon>Viridiplantae</taxon>
        <taxon>Streptophyta</taxon>
        <taxon>Embryophyta</taxon>
        <taxon>Tracheophyta</taxon>
        <taxon>Spermatophyta</taxon>
        <taxon>Magnoliopsida</taxon>
        <taxon>eudicotyledons</taxon>
        <taxon>Gunneridae</taxon>
        <taxon>Pentapetalae</taxon>
        <taxon>rosids</taxon>
        <taxon>fabids</taxon>
        <taxon>Rosales</taxon>
        <taxon>Rosaceae</taxon>
        <taxon>Amygdaloideae</taxon>
        <taxon>Amygdaleae</taxon>
        <taxon>Prunus</taxon>
    </lineage>
</organism>
<gene>
    <name evidence="2" type="ORF">Prudu_022010</name>
</gene>
<evidence type="ECO:0000313" key="2">
    <source>
        <dbReference type="EMBL" id="BBH09498.1"/>
    </source>
</evidence>
<proteinExistence type="predicted"/>
<keyword evidence="2" id="KW-0863">Zinc-finger</keyword>
<dbReference type="GO" id="GO:0008270">
    <property type="term" value="F:zinc ion binding"/>
    <property type="evidence" value="ECO:0007669"/>
    <property type="project" value="UniProtKB-KW"/>
</dbReference>
<name>A0A4Y1S051_PRUDU</name>
<dbReference type="AlphaFoldDB" id="A0A4Y1S051"/>
<keyword evidence="2" id="KW-0862">Zinc</keyword>
<reference evidence="2" key="1">
    <citation type="journal article" date="2019" name="Science">
        <title>Mutation of a bHLH transcription factor allowed almond domestication.</title>
        <authorList>
            <person name="Sanchez-Perez R."/>
            <person name="Pavan S."/>
            <person name="Mazzeo R."/>
            <person name="Moldovan C."/>
            <person name="Aiese Cigliano R."/>
            <person name="Del Cueto J."/>
            <person name="Ricciardi F."/>
            <person name="Lotti C."/>
            <person name="Ricciardi L."/>
            <person name="Dicenta F."/>
            <person name="Lopez-Marques R.L."/>
            <person name="Lindberg Moller B."/>
        </authorList>
    </citation>
    <scope>NUCLEOTIDE SEQUENCE</scope>
</reference>
<keyword evidence="2" id="KW-0479">Metal-binding</keyword>
<accession>A0A4Y1S051</accession>